<dbReference type="SUPFAM" id="SSF46955">
    <property type="entry name" value="Putative DNA-binding domain"/>
    <property type="match status" value="1"/>
</dbReference>
<gene>
    <name evidence="1" type="ORF">D3P06_09300</name>
</gene>
<organism evidence="1 2">
    <name type="scientific">Paracoccus aestuarii</name>
    <dbReference type="NCBI Taxonomy" id="453842"/>
    <lineage>
        <taxon>Bacteria</taxon>
        <taxon>Pseudomonadati</taxon>
        <taxon>Pseudomonadota</taxon>
        <taxon>Alphaproteobacteria</taxon>
        <taxon>Rhodobacterales</taxon>
        <taxon>Paracoccaceae</taxon>
        <taxon>Paracoccus</taxon>
    </lineage>
</organism>
<reference evidence="1 2" key="1">
    <citation type="submission" date="2018-09" db="EMBL/GenBank/DDBJ databases">
        <title>Paracoccus onubensis nov. sp. a moderate halophilic bacterium isolated from Gruta de las Maravillas (Aracena, Spain).</title>
        <authorList>
            <person name="Jurado V."/>
            <person name="Gutierrez-Patricio S."/>
            <person name="Gonzalez-Pimentel J.L."/>
            <person name="Laiz L."/>
            <person name="Saiz-Jimenez C."/>
        </authorList>
    </citation>
    <scope>NUCLEOTIDE SEQUENCE [LARGE SCALE GENOMIC DNA]</scope>
    <source>
        <strain evidence="1 2">DSM 19484</strain>
    </source>
</reference>
<dbReference type="RefSeq" id="WP_119886309.1">
    <property type="nucleotide sequence ID" value="NZ_CP067169.1"/>
</dbReference>
<name>A0A418ZWA7_9RHOB</name>
<sequence>MDGLNSITSAARRKDCQPELNQEYVTGETMQKKHPAADVRLITKHELCRRLAASEASVDRWLRSDPAFPQPRRLGPGSIRWVEDEVVRFIRQLTHVAYDDHAFDPTGELAMEDL</sequence>
<dbReference type="Pfam" id="PF05930">
    <property type="entry name" value="Phage_AlpA"/>
    <property type="match status" value="1"/>
</dbReference>
<dbReference type="OrthoDB" id="8452166at2"/>
<proteinExistence type="predicted"/>
<dbReference type="InterPro" id="IPR009061">
    <property type="entry name" value="DNA-bd_dom_put_sf"/>
</dbReference>
<accession>A0A418ZWA7</accession>
<evidence type="ECO:0000313" key="2">
    <source>
        <dbReference type="Proteomes" id="UP000285530"/>
    </source>
</evidence>
<dbReference type="Proteomes" id="UP000285530">
    <property type="component" value="Unassembled WGS sequence"/>
</dbReference>
<keyword evidence="2" id="KW-1185">Reference proteome</keyword>
<protein>
    <submittedName>
        <fullName evidence="1">AlpA family phage regulatory protein</fullName>
    </submittedName>
</protein>
<evidence type="ECO:0000313" key="1">
    <source>
        <dbReference type="EMBL" id="RJL04770.1"/>
    </source>
</evidence>
<comment type="caution">
    <text evidence="1">The sequence shown here is derived from an EMBL/GenBank/DDBJ whole genome shotgun (WGS) entry which is preliminary data.</text>
</comment>
<dbReference type="EMBL" id="QZEV01000039">
    <property type="protein sequence ID" value="RJL04770.1"/>
    <property type="molecule type" value="Genomic_DNA"/>
</dbReference>
<dbReference type="InterPro" id="IPR010260">
    <property type="entry name" value="AlpA"/>
</dbReference>
<dbReference type="AlphaFoldDB" id="A0A418ZWA7"/>